<accession>A0ACA9NY54</accession>
<dbReference type="EMBL" id="CAJVPW010018765">
    <property type="protein sequence ID" value="CAG8683300.1"/>
    <property type="molecule type" value="Genomic_DNA"/>
</dbReference>
<sequence length="179" mass="19375">GRKSDGSQNPSGACSSLIQGQLPSIERMTASLILQPKNEAVLKAGSKFKVVVKINHLITGHFSDPDKAYYVLPQALDDGAIKGHAHIVVQSLGLEDDAPDAREFSFFKGLNNAADKEGELSVVVDEKLSPGRYRICSMASSESHQPVIMPVAKRGSQDDCIRVTVKSSRNKRNPKAKHP</sequence>
<gene>
    <name evidence="1" type="ORF">SPELUC_LOCUS10277</name>
</gene>
<keyword evidence="2" id="KW-1185">Reference proteome</keyword>
<reference evidence="1" key="1">
    <citation type="submission" date="2021-06" db="EMBL/GenBank/DDBJ databases">
        <authorList>
            <person name="Kallberg Y."/>
            <person name="Tangrot J."/>
            <person name="Rosling A."/>
        </authorList>
    </citation>
    <scope>NUCLEOTIDE SEQUENCE</scope>
    <source>
        <strain evidence="1">28 12/20/2015</strain>
    </source>
</reference>
<comment type="caution">
    <text evidence="1">The sequence shown here is derived from an EMBL/GenBank/DDBJ whole genome shotgun (WGS) entry which is preliminary data.</text>
</comment>
<dbReference type="Proteomes" id="UP000789366">
    <property type="component" value="Unassembled WGS sequence"/>
</dbReference>
<proteinExistence type="predicted"/>
<evidence type="ECO:0000313" key="1">
    <source>
        <dbReference type="EMBL" id="CAG8683300.1"/>
    </source>
</evidence>
<protein>
    <submittedName>
        <fullName evidence="1">11062_t:CDS:1</fullName>
    </submittedName>
</protein>
<organism evidence="1 2">
    <name type="scientific">Cetraspora pellucida</name>
    <dbReference type="NCBI Taxonomy" id="1433469"/>
    <lineage>
        <taxon>Eukaryota</taxon>
        <taxon>Fungi</taxon>
        <taxon>Fungi incertae sedis</taxon>
        <taxon>Mucoromycota</taxon>
        <taxon>Glomeromycotina</taxon>
        <taxon>Glomeromycetes</taxon>
        <taxon>Diversisporales</taxon>
        <taxon>Gigasporaceae</taxon>
        <taxon>Cetraspora</taxon>
    </lineage>
</organism>
<name>A0ACA9NY54_9GLOM</name>
<evidence type="ECO:0000313" key="2">
    <source>
        <dbReference type="Proteomes" id="UP000789366"/>
    </source>
</evidence>
<feature type="non-terminal residue" evidence="1">
    <location>
        <position position="1"/>
    </location>
</feature>